<dbReference type="GO" id="GO:0000293">
    <property type="term" value="F:ferric-chelate reductase activity"/>
    <property type="evidence" value="ECO:0007669"/>
    <property type="project" value="UniProtKB-ARBA"/>
</dbReference>
<dbReference type="GO" id="GO:0006879">
    <property type="term" value="P:intracellular iron ion homeostasis"/>
    <property type="evidence" value="ECO:0007669"/>
    <property type="project" value="TreeGrafter"/>
</dbReference>
<evidence type="ECO:0000256" key="3">
    <source>
        <dbReference type="ARBA" id="ARBA00022448"/>
    </source>
</evidence>
<evidence type="ECO:0000259" key="13">
    <source>
        <dbReference type="PROSITE" id="PS51384"/>
    </source>
</evidence>
<dbReference type="InterPro" id="IPR013112">
    <property type="entry name" value="FAD-bd_8"/>
</dbReference>
<gene>
    <name evidence="14" type="ORF">MIND_00298600</name>
</gene>
<dbReference type="InterPro" id="IPR017927">
    <property type="entry name" value="FAD-bd_FR_type"/>
</dbReference>
<dbReference type="SFLD" id="SFLDS00052">
    <property type="entry name" value="Ferric_Reductase_Domain"/>
    <property type="match status" value="1"/>
</dbReference>
<dbReference type="SUPFAM" id="SSF52343">
    <property type="entry name" value="Ferredoxin reductase-like, C-terminal NADP-linked domain"/>
    <property type="match status" value="1"/>
</dbReference>
<comment type="similarity">
    <text evidence="2">Belongs to the ferric reductase (FRE) family.</text>
</comment>
<dbReference type="Proteomes" id="UP000636479">
    <property type="component" value="Unassembled WGS sequence"/>
</dbReference>
<keyword evidence="6 12" id="KW-1133">Transmembrane helix</keyword>
<feature type="transmembrane region" description="Helical" evidence="12">
    <location>
        <begin position="232"/>
        <end position="250"/>
    </location>
</feature>
<dbReference type="AlphaFoldDB" id="A0A8H6T079"/>
<evidence type="ECO:0000256" key="6">
    <source>
        <dbReference type="ARBA" id="ARBA00022989"/>
    </source>
</evidence>
<keyword evidence="15" id="KW-1185">Reference proteome</keyword>
<dbReference type="CDD" id="cd06186">
    <property type="entry name" value="NOX_Duox_like_FAD_NADP"/>
    <property type="match status" value="1"/>
</dbReference>
<dbReference type="InterPro" id="IPR013121">
    <property type="entry name" value="Fe_red_NAD-bd_6"/>
</dbReference>
<keyword evidence="3" id="KW-0813">Transport</keyword>
<dbReference type="InterPro" id="IPR013130">
    <property type="entry name" value="Fe3_Rdtase_TM_dom"/>
</dbReference>
<feature type="compositionally biased region" description="Basic and acidic residues" evidence="11">
    <location>
        <begin position="509"/>
        <end position="527"/>
    </location>
</feature>
<accession>A0A8H6T079</accession>
<dbReference type="GO" id="GO:0005886">
    <property type="term" value="C:plasma membrane"/>
    <property type="evidence" value="ECO:0007669"/>
    <property type="project" value="TreeGrafter"/>
</dbReference>
<evidence type="ECO:0000256" key="1">
    <source>
        <dbReference type="ARBA" id="ARBA00004141"/>
    </source>
</evidence>
<dbReference type="PANTHER" id="PTHR32361">
    <property type="entry name" value="FERRIC/CUPRIC REDUCTASE TRANSMEMBRANE COMPONENT"/>
    <property type="match status" value="1"/>
</dbReference>
<keyword evidence="9 12" id="KW-0472">Membrane</keyword>
<feature type="transmembrane region" description="Helical" evidence="12">
    <location>
        <begin position="26"/>
        <end position="48"/>
    </location>
</feature>
<dbReference type="Pfam" id="PF08030">
    <property type="entry name" value="NAD_binding_6"/>
    <property type="match status" value="1"/>
</dbReference>
<evidence type="ECO:0000313" key="14">
    <source>
        <dbReference type="EMBL" id="KAF7309283.1"/>
    </source>
</evidence>
<dbReference type="GO" id="GO:0015677">
    <property type="term" value="P:copper ion import"/>
    <property type="evidence" value="ECO:0007669"/>
    <property type="project" value="TreeGrafter"/>
</dbReference>
<keyword evidence="5" id="KW-0249">Electron transport</keyword>
<sequence length="619" mass="68325">MSVLAQKPDPDRTRRIFLSKETPKQVAWFVAAFIALVTAAHLVARLHARLTRNRPPAPLEKGKWSWRRVPLALLNVYRTVVFRWTLNVEFWGTYTINVADFMLAGVYFTALFCWTFVNTTNSKGMKYDPKYWANRCAHIAAAQLPLMAALGMKNNPIAWLTGVSFDKLEYLHRATARVLILMFWVHGIGRVRLPHGSFEEEYWFRIGTAGTSALTLLALMSVRPARVRHHEAFMYAHAALGVLGLAGSYIHCARWGYPELVWPAMFVWGLDRVLRLLRIGILNSQLVGRTPRRLTSDAHVTVLPNPGFLRVLVDAPPLTSWRPGQSMYVTLVGAYPGSILEAHPFTIANVPGWDALLINKESEEKTPALSTKKLLFIIRVRTGFTRKLRDSVLAAPNPSQATFPALLDGPYSAPPDLRGYDSVLFICGGSGVSFALPLLLDLIHAATQQRNPRCTRAILVWAVRETAQVDWIQDTLSRALDALGSSPDAVLNVEVRVHVTAAPEYTQDTDTKDVEVGEHEKESDVSEKSSTSDATPAPDHEKAEKTPGVQLVHGRPDVDGIITSEIARMKGGALSVNVCGTAELARGVRSALSNPISRFSDVVRGGPSVVLHVEGFGNA</sequence>
<dbReference type="SFLD" id="SFLDG01168">
    <property type="entry name" value="Ferric_reductase_subgroup_(FRE"/>
    <property type="match status" value="1"/>
</dbReference>
<keyword evidence="10" id="KW-0325">Glycoprotein</keyword>
<dbReference type="PROSITE" id="PS51384">
    <property type="entry name" value="FAD_FR"/>
    <property type="match status" value="1"/>
</dbReference>
<dbReference type="OrthoDB" id="4494341at2759"/>
<dbReference type="InterPro" id="IPR039261">
    <property type="entry name" value="FNR_nucleotide-bd"/>
</dbReference>
<dbReference type="EMBL" id="JACAZF010000003">
    <property type="protein sequence ID" value="KAF7309283.1"/>
    <property type="molecule type" value="Genomic_DNA"/>
</dbReference>
<feature type="transmembrane region" description="Helical" evidence="12">
    <location>
        <begin position="98"/>
        <end position="117"/>
    </location>
</feature>
<dbReference type="GO" id="GO:0006826">
    <property type="term" value="P:iron ion transport"/>
    <property type="evidence" value="ECO:0007669"/>
    <property type="project" value="TreeGrafter"/>
</dbReference>
<proteinExistence type="inferred from homology"/>
<dbReference type="PANTHER" id="PTHR32361:SF9">
    <property type="entry name" value="FERRIC REDUCTASE TRANSMEMBRANE COMPONENT 3-RELATED"/>
    <property type="match status" value="1"/>
</dbReference>
<keyword evidence="7" id="KW-0560">Oxidoreductase</keyword>
<feature type="region of interest" description="Disordered" evidence="11">
    <location>
        <begin position="502"/>
        <end position="555"/>
    </location>
</feature>
<name>A0A8H6T079_9AGAR</name>
<evidence type="ECO:0000313" key="15">
    <source>
        <dbReference type="Proteomes" id="UP000636479"/>
    </source>
</evidence>
<evidence type="ECO:0000256" key="7">
    <source>
        <dbReference type="ARBA" id="ARBA00023002"/>
    </source>
</evidence>
<dbReference type="RefSeq" id="XP_037222733.1">
    <property type="nucleotide sequence ID" value="XM_037359848.1"/>
</dbReference>
<organism evidence="14 15">
    <name type="scientific">Mycena indigotica</name>
    <dbReference type="NCBI Taxonomy" id="2126181"/>
    <lineage>
        <taxon>Eukaryota</taxon>
        <taxon>Fungi</taxon>
        <taxon>Dikarya</taxon>
        <taxon>Basidiomycota</taxon>
        <taxon>Agaricomycotina</taxon>
        <taxon>Agaricomycetes</taxon>
        <taxon>Agaricomycetidae</taxon>
        <taxon>Agaricales</taxon>
        <taxon>Marasmiineae</taxon>
        <taxon>Mycenaceae</taxon>
        <taxon>Mycena</taxon>
    </lineage>
</organism>
<evidence type="ECO:0000256" key="10">
    <source>
        <dbReference type="ARBA" id="ARBA00023180"/>
    </source>
</evidence>
<dbReference type="Pfam" id="PF01794">
    <property type="entry name" value="Ferric_reduct"/>
    <property type="match status" value="1"/>
</dbReference>
<dbReference type="GeneID" id="59342364"/>
<comment type="subcellular location">
    <subcellularLocation>
        <location evidence="1">Membrane</location>
        <topology evidence="1">Multi-pass membrane protein</topology>
    </subcellularLocation>
</comment>
<feature type="transmembrane region" description="Helical" evidence="12">
    <location>
        <begin position="174"/>
        <end position="190"/>
    </location>
</feature>
<keyword evidence="4 12" id="KW-0812">Transmembrane</keyword>
<feature type="transmembrane region" description="Helical" evidence="12">
    <location>
        <begin position="202"/>
        <end position="220"/>
    </location>
</feature>
<evidence type="ECO:0000256" key="2">
    <source>
        <dbReference type="ARBA" id="ARBA00006278"/>
    </source>
</evidence>
<dbReference type="Pfam" id="PF08022">
    <property type="entry name" value="FAD_binding_8"/>
    <property type="match status" value="1"/>
</dbReference>
<feature type="domain" description="FAD-binding FR-type" evidence="13">
    <location>
        <begin position="287"/>
        <end position="417"/>
    </location>
</feature>
<evidence type="ECO:0000256" key="5">
    <source>
        <dbReference type="ARBA" id="ARBA00022982"/>
    </source>
</evidence>
<comment type="caution">
    <text evidence="14">The sequence shown here is derived from an EMBL/GenBank/DDBJ whole genome shotgun (WGS) entry which is preliminary data.</text>
</comment>
<evidence type="ECO:0000256" key="4">
    <source>
        <dbReference type="ARBA" id="ARBA00022692"/>
    </source>
</evidence>
<evidence type="ECO:0000256" key="9">
    <source>
        <dbReference type="ARBA" id="ARBA00023136"/>
    </source>
</evidence>
<reference evidence="14" key="1">
    <citation type="submission" date="2020-05" db="EMBL/GenBank/DDBJ databases">
        <title>Mycena genomes resolve the evolution of fungal bioluminescence.</title>
        <authorList>
            <person name="Tsai I.J."/>
        </authorList>
    </citation>
    <scope>NUCLEOTIDE SEQUENCE</scope>
    <source>
        <strain evidence="14">171206Taipei</strain>
    </source>
</reference>
<keyword evidence="8" id="KW-0406">Ion transport</keyword>
<dbReference type="InterPro" id="IPR051410">
    <property type="entry name" value="Ferric/Cupric_Reductase"/>
</dbReference>
<protein>
    <submittedName>
        <fullName evidence="14">Ferric/cupric reductase transmembrane component 1</fullName>
    </submittedName>
</protein>
<evidence type="ECO:0000256" key="12">
    <source>
        <dbReference type="SAM" id="Phobius"/>
    </source>
</evidence>
<evidence type="ECO:0000256" key="11">
    <source>
        <dbReference type="SAM" id="MobiDB-lite"/>
    </source>
</evidence>
<dbReference type="Gene3D" id="3.40.50.80">
    <property type="entry name" value="Nucleotide-binding domain of ferredoxin-NADP reductase (FNR) module"/>
    <property type="match status" value="1"/>
</dbReference>
<feature type="transmembrane region" description="Helical" evidence="12">
    <location>
        <begin position="69"/>
        <end position="86"/>
    </location>
</feature>
<evidence type="ECO:0000256" key="8">
    <source>
        <dbReference type="ARBA" id="ARBA00023065"/>
    </source>
</evidence>